<evidence type="ECO:0000313" key="14">
    <source>
        <dbReference type="EMBL" id="AET40504.1"/>
    </source>
</evidence>
<keyword evidence="6 13" id="KW-0732">Signal</keyword>
<dbReference type="Proteomes" id="UP000006790">
    <property type="component" value="Chromosome 6"/>
</dbReference>
<sequence>MERLFIACLLWRAGWAANVVEKRDVTILLMDGAVMQPATLVTTTTQTISGVGVGVGGPFLAPQGYVSFTQPTPAASASVGAPGAWIPWDMLGSRSGYGAASGSSSWSSAADSTSSTSSTTVSATRSSLSRTSSQTSASSSSSSSSWYGRAKGISYSPYQRNGACKPRWQVKSDIRKLSGFDILRIYDPDCDVVSNLLSAMATHQKLLLGIYNVDRIAESIGIVDKALRGDFSKIYAVSVGNELVNDGKVSPAQIKTALDTARALLGSIGYTGPVVSVDTLVAVEAHKDLCGLSDFIAVNVHPFWDGHVDPYNCGTWLQKQVENLVESCGNGKPILITETGWPTSGAPFGSNMPNKVNQDICIDSILTTIGQQVLLFTMYNDYWKSPGSYGVEQFWGIFGDDSDS</sequence>
<evidence type="ECO:0000256" key="10">
    <source>
        <dbReference type="ARBA" id="ARBA00023316"/>
    </source>
</evidence>
<dbReference type="AlphaFoldDB" id="G8JV25"/>
<dbReference type="GO" id="GO:0071555">
    <property type="term" value="P:cell wall organization"/>
    <property type="evidence" value="ECO:0007669"/>
    <property type="project" value="UniProtKB-KW"/>
</dbReference>
<gene>
    <name evidence="14" type="ordered locus">Ecym_6110</name>
</gene>
<dbReference type="HOGENOM" id="CLU_027285_0_0_1"/>
<evidence type="ECO:0000256" key="3">
    <source>
        <dbReference type="ARBA" id="ARBA00022512"/>
    </source>
</evidence>
<evidence type="ECO:0000256" key="6">
    <source>
        <dbReference type="ARBA" id="ARBA00022729"/>
    </source>
</evidence>
<dbReference type="STRING" id="931890.G8JV25"/>
<dbReference type="GO" id="GO:0042973">
    <property type="term" value="F:glucan endo-1,3-beta-D-glucosidase activity"/>
    <property type="evidence" value="ECO:0007669"/>
    <property type="project" value="TreeGrafter"/>
</dbReference>
<dbReference type="InterPro" id="IPR050732">
    <property type="entry name" value="Beta-glucan_modifiers"/>
</dbReference>
<dbReference type="OMA" id="ANSHAYW"/>
<dbReference type="GO" id="GO:0000747">
    <property type="term" value="P:conjugation with cellular fusion"/>
    <property type="evidence" value="ECO:0007669"/>
    <property type="project" value="UniProtKB-ARBA"/>
</dbReference>
<name>G8JV25_ERECY</name>
<feature type="compositionally biased region" description="Low complexity" evidence="12">
    <location>
        <begin position="107"/>
        <end position="145"/>
    </location>
</feature>
<dbReference type="KEGG" id="erc:Ecym_6110"/>
<accession>G8JV25</accession>
<keyword evidence="3" id="KW-0134">Cell wall</keyword>
<evidence type="ECO:0000256" key="2">
    <source>
        <dbReference type="ARBA" id="ARBA00008773"/>
    </source>
</evidence>
<dbReference type="EMBL" id="CP002502">
    <property type="protein sequence ID" value="AET40504.1"/>
    <property type="molecule type" value="Genomic_DNA"/>
</dbReference>
<evidence type="ECO:0000256" key="12">
    <source>
        <dbReference type="SAM" id="MobiDB-lite"/>
    </source>
</evidence>
<dbReference type="PANTHER" id="PTHR16631">
    <property type="entry name" value="GLUCAN 1,3-BETA-GLUCOSIDASE"/>
    <property type="match status" value="1"/>
</dbReference>
<evidence type="ECO:0000256" key="1">
    <source>
        <dbReference type="ARBA" id="ARBA00004191"/>
    </source>
</evidence>
<evidence type="ECO:0000256" key="7">
    <source>
        <dbReference type="ARBA" id="ARBA00022801"/>
    </source>
</evidence>
<keyword evidence="9" id="KW-0326">Glycosidase</keyword>
<proteinExistence type="inferred from homology"/>
<dbReference type="SUPFAM" id="SSF51445">
    <property type="entry name" value="(Trans)glycosidases"/>
    <property type="match status" value="1"/>
</dbReference>
<dbReference type="PANTHER" id="PTHR16631:SF14">
    <property type="entry name" value="FAMILY 17 GLUCOSIDASE SCW10-RELATED"/>
    <property type="match status" value="1"/>
</dbReference>
<feature type="signal peptide" evidence="13">
    <location>
        <begin position="1"/>
        <end position="16"/>
    </location>
</feature>
<dbReference type="GO" id="GO:0009277">
    <property type="term" value="C:fungal-type cell wall"/>
    <property type="evidence" value="ECO:0007669"/>
    <property type="project" value="TreeGrafter"/>
</dbReference>
<dbReference type="eggNOG" id="ENOG502QUSB">
    <property type="taxonomic scope" value="Eukaryota"/>
</dbReference>
<dbReference type="GO" id="GO:0005576">
    <property type="term" value="C:extracellular region"/>
    <property type="evidence" value="ECO:0007669"/>
    <property type="project" value="UniProtKB-ARBA"/>
</dbReference>
<comment type="function">
    <text evidence="11">Glucanases possibly play a role in cell expansion during growth, in cell-cell fusion during mating, and in spore release during sporulation.</text>
</comment>
<dbReference type="InParanoid" id="G8JV25"/>
<dbReference type="GeneID" id="11468881"/>
<keyword evidence="5" id="KW-0165">Cleavage on pair of basic residues</keyword>
<dbReference type="FunFam" id="3.20.20.80:FF:000111">
    <property type="entry name" value="Soluble cell wall protein"/>
    <property type="match status" value="1"/>
</dbReference>
<comment type="similarity">
    <text evidence="2">Belongs to the glycosyl hydrolase 17 family.</text>
</comment>
<feature type="region of interest" description="Disordered" evidence="12">
    <location>
        <begin position="107"/>
        <end position="147"/>
    </location>
</feature>
<evidence type="ECO:0000256" key="9">
    <source>
        <dbReference type="ARBA" id="ARBA00023295"/>
    </source>
</evidence>
<dbReference type="GO" id="GO:0009986">
    <property type="term" value="C:cell surface"/>
    <property type="evidence" value="ECO:0007669"/>
    <property type="project" value="TreeGrafter"/>
</dbReference>
<keyword evidence="8" id="KW-0325">Glycoprotein</keyword>
<protein>
    <recommendedName>
        <fullName evidence="16">Glycoside hydrolase family 17 protein</fullName>
    </recommendedName>
</protein>
<evidence type="ECO:0000256" key="13">
    <source>
        <dbReference type="SAM" id="SignalP"/>
    </source>
</evidence>
<reference evidence="15" key="1">
    <citation type="journal article" date="2012" name="G3 (Bethesda)">
        <title>Pichia sorbitophila, an interspecies yeast hybrid reveals early steps of genome resolution following polyploidization.</title>
        <authorList>
            <person name="Leh Louis V."/>
            <person name="Despons L."/>
            <person name="Friedrich A."/>
            <person name="Martin T."/>
            <person name="Durrens P."/>
            <person name="Casaregola S."/>
            <person name="Neuveglise C."/>
            <person name="Fairhead C."/>
            <person name="Marck C."/>
            <person name="Cruz J.A."/>
            <person name="Straub M.L."/>
            <person name="Kugler V."/>
            <person name="Sacerdot C."/>
            <person name="Uzunov Z."/>
            <person name="Thierry A."/>
            <person name="Weiss S."/>
            <person name="Bleykasten C."/>
            <person name="De Montigny J."/>
            <person name="Jacques N."/>
            <person name="Jung P."/>
            <person name="Lemaire M."/>
            <person name="Mallet S."/>
            <person name="Morel G."/>
            <person name="Richard G.F."/>
            <person name="Sarkar A."/>
            <person name="Savel G."/>
            <person name="Schacherer J."/>
            <person name="Seret M.L."/>
            <person name="Talla E."/>
            <person name="Samson G."/>
            <person name="Jubin C."/>
            <person name="Poulain J."/>
            <person name="Vacherie B."/>
            <person name="Barbe V."/>
            <person name="Pelletier E."/>
            <person name="Sherman D.J."/>
            <person name="Westhof E."/>
            <person name="Weissenbach J."/>
            <person name="Baret P.V."/>
            <person name="Wincker P."/>
            <person name="Gaillardin C."/>
            <person name="Dujon B."/>
            <person name="Souciet J.L."/>
        </authorList>
    </citation>
    <scope>NUCLEOTIDE SEQUENCE [LARGE SCALE GENOMIC DNA]</scope>
    <source>
        <strain evidence="15">CBS 270.75 / DBVPG 7215 / KCTC 17166 / NRRL Y-17582</strain>
    </source>
</reference>
<dbReference type="Gene3D" id="3.20.20.80">
    <property type="entry name" value="Glycosidases"/>
    <property type="match status" value="1"/>
</dbReference>
<comment type="subcellular location">
    <subcellularLocation>
        <location evidence="1">Secreted</location>
        <location evidence="1">Cell wall</location>
    </subcellularLocation>
</comment>
<dbReference type="OrthoDB" id="941679at2759"/>
<evidence type="ECO:0000256" key="5">
    <source>
        <dbReference type="ARBA" id="ARBA00022685"/>
    </source>
</evidence>
<keyword evidence="10" id="KW-0961">Cell wall biogenesis/degradation</keyword>
<keyword evidence="7" id="KW-0378">Hydrolase</keyword>
<evidence type="ECO:0000313" key="15">
    <source>
        <dbReference type="Proteomes" id="UP000006790"/>
    </source>
</evidence>
<evidence type="ECO:0008006" key="16">
    <source>
        <dbReference type="Google" id="ProtNLM"/>
    </source>
</evidence>
<feature type="chain" id="PRO_5003510936" description="Glycoside hydrolase family 17 protein" evidence="13">
    <location>
        <begin position="17"/>
        <end position="404"/>
    </location>
</feature>
<dbReference type="InterPro" id="IPR017853">
    <property type="entry name" value="GH"/>
</dbReference>
<evidence type="ECO:0000256" key="4">
    <source>
        <dbReference type="ARBA" id="ARBA00022525"/>
    </source>
</evidence>
<evidence type="ECO:0000256" key="8">
    <source>
        <dbReference type="ARBA" id="ARBA00023180"/>
    </source>
</evidence>
<dbReference type="RefSeq" id="XP_003647321.1">
    <property type="nucleotide sequence ID" value="XM_003647273.1"/>
</dbReference>
<keyword evidence="15" id="KW-1185">Reference proteome</keyword>
<keyword evidence="4" id="KW-0964">Secreted</keyword>
<organism evidence="14 15">
    <name type="scientific">Eremothecium cymbalariae (strain CBS 270.75 / DBVPG 7215 / KCTC 17166 / NRRL Y-17582)</name>
    <name type="common">Yeast</name>
    <dbReference type="NCBI Taxonomy" id="931890"/>
    <lineage>
        <taxon>Eukaryota</taxon>
        <taxon>Fungi</taxon>
        <taxon>Dikarya</taxon>
        <taxon>Ascomycota</taxon>
        <taxon>Saccharomycotina</taxon>
        <taxon>Saccharomycetes</taxon>
        <taxon>Saccharomycetales</taxon>
        <taxon>Saccharomycetaceae</taxon>
        <taxon>Eremothecium</taxon>
    </lineage>
</organism>
<evidence type="ECO:0000256" key="11">
    <source>
        <dbReference type="ARBA" id="ARBA00056660"/>
    </source>
</evidence>